<sequence>GLLDEYWAMWTRRYAAAAVDDSPDGGEGT</sequence>
<name>A0A3B0RS54_9ZZZZ</name>
<dbReference type="EMBL" id="UOEI01000057">
    <property type="protein sequence ID" value="VAV91306.1"/>
    <property type="molecule type" value="Genomic_DNA"/>
</dbReference>
<feature type="non-terminal residue" evidence="1">
    <location>
        <position position="1"/>
    </location>
</feature>
<gene>
    <name evidence="1" type="ORF">MNBD_ACTINO01-741</name>
</gene>
<dbReference type="AlphaFoldDB" id="A0A3B0RS54"/>
<organism evidence="1">
    <name type="scientific">hydrothermal vent metagenome</name>
    <dbReference type="NCBI Taxonomy" id="652676"/>
    <lineage>
        <taxon>unclassified sequences</taxon>
        <taxon>metagenomes</taxon>
        <taxon>ecological metagenomes</taxon>
    </lineage>
</organism>
<reference evidence="1" key="1">
    <citation type="submission" date="2018-06" db="EMBL/GenBank/DDBJ databases">
        <authorList>
            <person name="Zhirakovskaya E."/>
        </authorList>
    </citation>
    <scope>NUCLEOTIDE SEQUENCE</scope>
</reference>
<accession>A0A3B0RS54</accession>
<protein>
    <submittedName>
        <fullName evidence="1">Uncharacterized protein</fullName>
    </submittedName>
</protein>
<evidence type="ECO:0000313" key="1">
    <source>
        <dbReference type="EMBL" id="VAV91306.1"/>
    </source>
</evidence>
<proteinExistence type="predicted"/>